<organism evidence="1">
    <name type="scientific">Orpheovirus IHUMI-LCC2</name>
    <dbReference type="NCBI Taxonomy" id="2023057"/>
    <lineage>
        <taxon>Viruses</taxon>
        <taxon>Varidnaviria</taxon>
        <taxon>Bamfordvirae</taxon>
        <taxon>Nucleocytoviricota</taxon>
        <taxon>Megaviricetes</taxon>
        <taxon>Pimascovirales</taxon>
        <taxon>Ocovirineae</taxon>
        <taxon>Orpheoviridae</taxon>
        <taxon>Alphaorpheovirus</taxon>
        <taxon>Alphaorpheovirus massiliense</taxon>
    </lineage>
</organism>
<gene>
    <name evidence="1" type="ORF">ORPV_828</name>
</gene>
<dbReference type="GeneID" id="35382659"/>
<dbReference type="GO" id="GO:0004386">
    <property type="term" value="F:helicase activity"/>
    <property type="evidence" value="ECO:0007669"/>
    <property type="project" value="UniProtKB-KW"/>
</dbReference>
<reference evidence="1" key="1">
    <citation type="submission" date="2017-08" db="EMBL/GenBank/DDBJ databases">
        <authorList>
            <consortium name="Urmite Genomes"/>
        </authorList>
    </citation>
    <scope>NUCLEOTIDE SEQUENCE [LARGE SCALE GENOMIC DNA]</scope>
    <source>
        <strain evidence="1">IHUMI-LCC2</strain>
    </source>
</reference>
<dbReference type="Proteomes" id="UP000236316">
    <property type="component" value="Segment"/>
</dbReference>
<keyword evidence="1" id="KW-0347">Helicase</keyword>
<proteinExistence type="predicted"/>
<evidence type="ECO:0000313" key="2">
    <source>
        <dbReference type="Proteomes" id="UP000236316"/>
    </source>
</evidence>
<sequence length="278" mass="32719">MNWIVALVILLSILFLLWIFFGGNPDNIKVNYSVIDNNNNNISNFNYSPDYQGRVNTQYNNNYAAYNGYTNNICTEVQENSTEKDYTEEYDDYYFVDESSVCYNDEISQEYVESNPNAEGNYGSALMNISNVGIDMSAPPYGDGKPKNRYEKIVCETLSKIYGKHFYTTRPNFLKTPDSRKNLEIDCYNPDLRIGGEVNGEQHYKFPNRYHDTIEKFKRQVWNDRFKINRCDQLGIYLVRIPYNINYNKIPEYVVSKIDNSMLPHNFDKEKFLREFKI</sequence>
<keyword evidence="1" id="KW-0378">Hydrolase</keyword>
<name>A0A2I2L5A9_9VIRU</name>
<keyword evidence="1" id="KW-0547">Nucleotide-binding</keyword>
<dbReference type="RefSeq" id="YP_009449034.1">
    <property type="nucleotide sequence ID" value="NC_036594.1"/>
</dbReference>
<dbReference type="Gene3D" id="3.40.960.10">
    <property type="entry name" value="VSR Endonuclease"/>
    <property type="match status" value="1"/>
</dbReference>
<dbReference type="KEGG" id="vg:35382659"/>
<accession>A0A2I2L5A9</accession>
<keyword evidence="2" id="KW-1185">Reference proteome</keyword>
<protein>
    <submittedName>
        <fullName evidence="1">Helicase nuclease</fullName>
    </submittedName>
</protein>
<evidence type="ECO:0000313" key="1">
    <source>
        <dbReference type="EMBL" id="SNW62732.1"/>
    </source>
</evidence>
<dbReference type="OrthoDB" id="14596at10239"/>
<keyword evidence="1" id="KW-0067">ATP-binding</keyword>
<dbReference type="EMBL" id="LT906555">
    <property type="protein sequence ID" value="SNW62732.1"/>
    <property type="molecule type" value="Genomic_DNA"/>
</dbReference>